<evidence type="ECO:0000256" key="3">
    <source>
        <dbReference type="ARBA" id="ARBA00022692"/>
    </source>
</evidence>
<keyword evidence="4" id="KW-0479">Metal-binding</keyword>
<evidence type="ECO:0000256" key="7">
    <source>
        <dbReference type="ARBA" id="ARBA00022833"/>
    </source>
</evidence>
<dbReference type="SUPFAM" id="SSF57850">
    <property type="entry name" value="RING/U-box"/>
    <property type="match status" value="1"/>
</dbReference>
<evidence type="ECO:0000256" key="10">
    <source>
        <dbReference type="SAM" id="Phobius"/>
    </source>
</evidence>
<dbReference type="Gene3D" id="3.30.40.10">
    <property type="entry name" value="Zinc/RING finger domain, C3HC4 (zinc finger)"/>
    <property type="match status" value="1"/>
</dbReference>
<dbReference type="GO" id="GO:0016740">
    <property type="term" value="F:transferase activity"/>
    <property type="evidence" value="ECO:0007669"/>
    <property type="project" value="UniProtKB-KW"/>
</dbReference>
<dbReference type="OrthoDB" id="264354at2759"/>
<keyword evidence="5" id="KW-0863">Zinc-finger</keyword>
<reference evidence="12" key="1">
    <citation type="submission" date="2013-12" db="EMBL/GenBank/DDBJ databases">
        <title>The Genome Sequence of Aphanomyces astaci APO3.</title>
        <authorList>
            <consortium name="The Broad Institute Genomics Platform"/>
            <person name="Russ C."/>
            <person name="Tyler B."/>
            <person name="van West P."/>
            <person name="Dieguez-Uribeondo J."/>
            <person name="Young S.K."/>
            <person name="Zeng Q."/>
            <person name="Gargeya S."/>
            <person name="Fitzgerald M."/>
            <person name="Abouelleil A."/>
            <person name="Alvarado L."/>
            <person name="Chapman S.B."/>
            <person name="Gainer-Dewar J."/>
            <person name="Goldberg J."/>
            <person name="Griggs A."/>
            <person name="Gujja S."/>
            <person name="Hansen M."/>
            <person name="Howarth C."/>
            <person name="Imamovic A."/>
            <person name="Ireland A."/>
            <person name="Larimer J."/>
            <person name="McCowan C."/>
            <person name="Murphy C."/>
            <person name="Pearson M."/>
            <person name="Poon T.W."/>
            <person name="Priest M."/>
            <person name="Roberts A."/>
            <person name="Saif S."/>
            <person name="Shea T."/>
            <person name="Sykes S."/>
            <person name="Wortman J."/>
            <person name="Nusbaum C."/>
            <person name="Birren B."/>
        </authorList>
    </citation>
    <scope>NUCLEOTIDE SEQUENCE [LARGE SCALE GENOMIC DNA]</scope>
    <source>
        <strain evidence="12">APO3</strain>
    </source>
</reference>
<evidence type="ECO:0000256" key="2">
    <source>
        <dbReference type="ARBA" id="ARBA00022679"/>
    </source>
</evidence>
<evidence type="ECO:0000313" key="12">
    <source>
        <dbReference type="EMBL" id="ETV65524.1"/>
    </source>
</evidence>
<organism evidence="12">
    <name type="scientific">Aphanomyces astaci</name>
    <name type="common">Crayfish plague agent</name>
    <dbReference type="NCBI Taxonomy" id="112090"/>
    <lineage>
        <taxon>Eukaryota</taxon>
        <taxon>Sar</taxon>
        <taxon>Stramenopiles</taxon>
        <taxon>Oomycota</taxon>
        <taxon>Saprolegniomycetes</taxon>
        <taxon>Saprolegniales</taxon>
        <taxon>Verrucalvaceae</taxon>
        <taxon>Aphanomyces</taxon>
    </lineage>
</organism>
<evidence type="ECO:0000256" key="6">
    <source>
        <dbReference type="ARBA" id="ARBA00022786"/>
    </source>
</evidence>
<dbReference type="AlphaFoldDB" id="W4FF60"/>
<dbReference type="GO" id="GO:0008270">
    <property type="term" value="F:zinc ion binding"/>
    <property type="evidence" value="ECO:0007669"/>
    <property type="project" value="UniProtKB-KW"/>
</dbReference>
<dbReference type="EMBL" id="KI913232">
    <property type="protein sequence ID" value="ETV65524.1"/>
    <property type="molecule type" value="Genomic_DNA"/>
</dbReference>
<dbReference type="PANTHER" id="PTHR46065">
    <property type="entry name" value="E3 UBIQUITIN-PROTEIN LIGASE MARCH 2/3 FAMILY MEMBER"/>
    <property type="match status" value="1"/>
</dbReference>
<protein>
    <recommendedName>
        <fullName evidence="11">RING-CH-type domain-containing protein</fullName>
    </recommendedName>
</protein>
<evidence type="ECO:0000256" key="1">
    <source>
        <dbReference type="ARBA" id="ARBA00004141"/>
    </source>
</evidence>
<dbReference type="STRING" id="112090.W4FF60"/>
<dbReference type="InterPro" id="IPR011016">
    <property type="entry name" value="Znf_RING-CH"/>
</dbReference>
<comment type="subcellular location">
    <subcellularLocation>
        <location evidence="1">Membrane</location>
        <topology evidence="1">Multi-pass membrane protein</topology>
    </subcellularLocation>
</comment>
<proteinExistence type="predicted"/>
<dbReference type="Pfam" id="PF12906">
    <property type="entry name" value="RINGv"/>
    <property type="match status" value="1"/>
</dbReference>
<dbReference type="RefSeq" id="XP_009845012.1">
    <property type="nucleotide sequence ID" value="XM_009846710.1"/>
</dbReference>
<evidence type="ECO:0000256" key="9">
    <source>
        <dbReference type="ARBA" id="ARBA00023136"/>
    </source>
</evidence>
<dbReference type="InterPro" id="IPR013083">
    <property type="entry name" value="Znf_RING/FYVE/PHD"/>
</dbReference>
<dbReference type="CDD" id="cd16495">
    <property type="entry name" value="RING_CH-C4HC3_MARCH"/>
    <property type="match status" value="1"/>
</dbReference>
<feature type="transmembrane region" description="Helical" evidence="10">
    <location>
        <begin position="93"/>
        <end position="118"/>
    </location>
</feature>
<evidence type="ECO:0000256" key="4">
    <source>
        <dbReference type="ARBA" id="ARBA00022723"/>
    </source>
</evidence>
<feature type="transmembrane region" description="Helical" evidence="10">
    <location>
        <begin position="130"/>
        <end position="151"/>
    </location>
</feature>
<dbReference type="GeneID" id="20819780"/>
<keyword evidence="3 10" id="KW-0812">Transmembrane</keyword>
<keyword evidence="7" id="KW-0862">Zinc</keyword>
<keyword evidence="8 10" id="KW-1133">Transmembrane helix</keyword>
<dbReference type="GO" id="GO:0016020">
    <property type="term" value="C:membrane"/>
    <property type="evidence" value="ECO:0007669"/>
    <property type="project" value="UniProtKB-SubCell"/>
</dbReference>
<gene>
    <name evidence="12" type="ORF">H257_17784</name>
</gene>
<keyword evidence="9 10" id="KW-0472">Membrane</keyword>
<dbReference type="PROSITE" id="PS51292">
    <property type="entry name" value="ZF_RING_CH"/>
    <property type="match status" value="1"/>
</dbReference>
<dbReference type="VEuPathDB" id="FungiDB:H257_17784"/>
<keyword evidence="6" id="KW-0833">Ubl conjugation pathway</keyword>
<name>W4FF60_APHAT</name>
<evidence type="ECO:0000259" key="11">
    <source>
        <dbReference type="PROSITE" id="PS51292"/>
    </source>
</evidence>
<dbReference type="SMART" id="SM00744">
    <property type="entry name" value="RINGv"/>
    <property type="match status" value="1"/>
</dbReference>
<sequence length="170" mass="19086">MDDPDLGFPLLKSPQSCRICRGHETSRNDMLISACKCIGSVGKIHTQCLKAWILSRQLPMHEAMACELCKTAYRLVQRRRLAWDRRHAFSCRAMTYATAFVLLVACTVGVTWTVGALLPTVGSSNLVNMLPLIMLLVTSMLVAITSLWQLFSRWRTKACILYFDAAVENC</sequence>
<keyword evidence="2" id="KW-0808">Transferase</keyword>
<evidence type="ECO:0000256" key="5">
    <source>
        <dbReference type="ARBA" id="ARBA00022771"/>
    </source>
</evidence>
<feature type="domain" description="RING-CH-type" evidence="11">
    <location>
        <begin position="9"/>
        <end position="76"/>
    </location>
</feature>
<evidence type="ECO:0000256" key="8">
    <source>
        <dbReference type="ARBA" id="ARBA00022989"/>
    </source>
</evidence>
<dbReference type="PANTHER" id="PTHR46065:SF3">
    <property type="entry name" value="FI20425P1"/>
    <property type="match status" value="1"/>
</dbReference>
<accession>W4FF60</accession>